<dbReference type="GeneID" id="300132470"/>
<protein>
    <submittedName>
        <fullName evidence="1">Uncharacterized protein</fullName>
    </submittedName>
</protein>
<sequence length="358" mass="42846">MHPLDNEFITIGNLLTEYRRRFGKEIDLLNLLFSDFNIDLFIFISYENRKVYFTKKKDKYIPRVNFSFDFFYLSENRDVYIEYYSEVDDFSYDEIDITIKNKLYFYENLNLSANKLYRVNRDEKDYFCEDNNFKDVLENINSFSGYFLVDKNHKSISQADPETLHIYEKSRIENIKSKKIIINTFLNRFYFCFDEIRKKQVNSDQTETFTTLCIDSSLNYEFTLNILDDVYILKRDLEDIIENYHFMIENNKLFTIEKKTKENKEAPITKAQNDAKDRIIETQKTALLGVILAMDKAHNGNKGRYWKAHGLNMAYITKEMQKALELEGIEPRSQKTYQQKIREAIALLNDKTNPIYKN</sequence>
<evidence type="ECO:0000313" key="2">
    <source>
        <dbReference type="Proteomes" id="UP000255098"/>
    </source>
</evidence>
<gene>
    <name evidence="1" type="ORF">NCTC11297_00244</name>
</gene>
<dbReference type="AlphaFoldDB" id="A0A379APK6"/>
<name>A0A379APK6_AVIAV</name>
<dbReference type="EMBL" id="UGSP01000001">
    <property type="protein sequence ID" value="SUB23251.1"/>
    <property type="molecule type" value="Genomic_DNA"/>
</dbReference>
<evidence type="ECO:0000313" key="1">
    <source>
        <dbReference type="EMBL" id="SUB23251.1"/>
    </source>
</evidence>
<proteinExistence type="predicted"/>
<dbReference type="RefSeq" id="WP_115248686.1">
    <property type="nucleotide sequence ID" value="NZ_UGSP01000001.1"/>
</dbReference>
<dbReference type="Proteomes" id="UP000255098">
    <property type="component" value="Unassembled WGS sequence"/>
</dbReference>
<keyword evidence="2" id="KW-1185">Reference proteome</keyword>
<reference evidence="1 2" key="1">
    <citation type="submission" date="2018-06" db="EMBL/GenBank/DDBJ databases">
        <authorList>
            <consortium name="Pathogen Informatics"/>
            <person name="Doyle S."/>
        </authorList>
    </citation>
    <scope>NUCLEOTIDE SEQUENCE [LARGE SCALE GENOMIC DNA]</scope>
    <source>
        <strain evidence="2">NCTC 11297</strain>
    </source>
</reference>
<organism evidence="1 2">
    <name type="scientific">Avibacterium avium</name>
    <name type="common">Pasteurella avium</name>
    <dbReference type="NCBI Taxonomy" id="751"/>
    <lineage>
        <taxon>Bacteria</taxon>
        <taxon>Pseudomonadati</taxon>
        <taxon>Pseudomonadota</taxon>
        <taxon>Gammaproteobacteria</taxon>
        <taxon>Pasteurellales</taxon>
        <taxon>Pasteurellaceae</taxon>
        <taxon>Avibacterium</taxon>
    </lineage>
</organism>
<accession>A0A379APK6</accession>